<evidence type="ECO:0000313" key="3">
    <source>
        <dbReference type="Proteomes" id="UP000551758"/>
    </source>
</evidence>
<dbReference type="AlphaFoldDB" id="A0A7J7E5I1"/>
<proteinExistence type="predicted"/>
<protein>
    <submittedName>
        <fullName evidence="2">Uncharacterized protein</fullName>
    </submittedName>
</protein>
<dbReference type="Proteomes" id="UP000551758">
    <property type="component" value="Unassembled WGS sequence"/>
</dbReference>
<name>A0A7J7E5I1_DICBM</name>
<dbReference type="EMBL" id="JACDTQ010004046">
    <property type="protein sequence ID" value="KAF5910923.1"/>
    <property type="molecule type" value="Genomic_DNA"/>
</dbReference>
<keyword evidence="3" id="KW-1185">Reference proteome</keyword>
<gene>
    <name evidence="2" type="ORF">HPG69_000887</name>
</gene>
<reference evidence="2 3" key="1">
    <citation type="journal article" date="2020" name="Mol. Biol. Evol.">
        <title>Interspecific Gene Flow and the Evolution of Specialization in Black and White Rhinoceros.</title>
        <authorList>
            <person name="Moodley Y."/>
            <person name="Westbury M.V."/>
            <person name="Russo I.M."/>
            <person name="Gopalakrishnan S."/>
            <person name="Rakotoarivelo A."/>
            <person name="Olsen R.A."/>
            <person name="Prost S."/>
            <person name="Tunstall T."/>
            <person name="Ryder O.A."/>
            <person name="Dalen L."/>
            <person name="Bruford M.W."/>
        </authorList>
    </citation>
    <scope>NUCLEOTIDE SEQUENCE [LARGE SCALE GENOMIC DNA]</scope>
    <source>
        <strain evidence="2">SBR-YM</strain>
        <tissue evidence="2">Skin</tissue>
    </source>
</reference>
<organism evidence="2 3">
    <name type="scientific">Diceros bicornis minor</name>
    <name type="common">South-central black rhinoceros</name>
    <dbReference type="NCBI Taxonomy" id="77932"/>
    <lineage>
        <taxon>Eukaryota</taxon>
        <taxon>Metazoa</taxon>
        <taxon>Chordata</taxon>
        <taxon>Craniata</taxon>
        <taxon>Vertebrata</taxon>
        <taxon>Euteleostomi</taxon>
        <taxon>Mammalia</taxon>
        <taxon>Eutheria</taxon>
        <taxon>Laurasiatheria</taxon>
        <taxon>Perissodactyla</taxon>
        <taxon>Rhinocerotidae</taxon>
        <taxon>Diceros</taxon>
    </lineage>
</organism>
<comment type="caution">
    <text evidence="2">The sequence shown here is derived from an EMBL/GenBank/DDBJ whole genome shotgun (WGS) entry which is preliminary data.</text>
</comment>
<feature type="region of interest" description="Disordered" evidence="1">
    <location>
        <begin position="1"/>
        <end position="38"/>
    </location>
</feature>
<accession>A0A7J7E5I1</accession>
<evidence type="ECO:0000256" key="1">
    <source>
        <dbReference type="SAM" id="MobiDB-lite"/>
    </source>
</evidence>
<sequence>MTSSAGAEKRNAQENHEEKDEEQLESLTPRAYQRKTQIGPTKTASCLISYSGSLSPRAFERKHEFPKSEMRASPAQLEPSTWVTNYIWLQLDLFNCGDGKARLSLSSTIWSFAANTDSGNQRPLFQEDYLKKTMAQQVETSMKIRWPSNLGTHICGS</sequence>
<evidence type="ECO:0000313" key="2">
    <source>
        <dbReference type="EMBL" id="KAF5910923.1"/>
    </source>
</evidence>
<feature type="compositionally biased region" description="Basic and acidic residues" evidence="1">
    <location>
        <begin position="7"/>
        <end position="18"/>
    </location>
</feature>